<feature type="region of interest" description="Disordered" evidence="1">
    <location>
        <begin position="543"/>
        <end position="577"/>
    </location>
</feature>
<feature type="compositionally biased region" description="Polar residues" evidence="1">
    <location>
        <begin position="1375"/>
        <end position="1384"/>
    </location>
</feature>
<name>A0AA39HD86_9BILA</name>
<feature type="region of interest" description="Disordered" evidence="1">
    <location>
        <begin position="828"/>
        <end position="880"/>
    </location>
</feature>
<dbReference type="EMBL" id="JAUCMV010000004">
    <property type="protein sequence ID" value="KAK0403121.1"/>
    <property type="molecule type" value="Genomic_DNA"/>
</dbReference>
<feature type="compositionally biased region" description="Polar residues" evidence="1">
    <location>
        <begin position="1069"/>
        <end position="1082"/>
    </location>
</feature>
<dbReference type="InterPro" id="IPR011993">
    <property type="entry name" value="PH-like_dom_sf"/>
</dbReference>
<feature type="region of interest" description="Disordered" evidence="1">
    <location>
        <begin position="461"/>
        <end position="499"/>
    </location>
</feature>
<reference evidence="3" key="1">
    <citation type="submission" date="2023-06" db="EMBL/GenBank/DDBJ databases">
        <title>Genomic analysis of the entomopathogenic nematode Steinernema hermaphroditum.</title>
        <authorList>
            <person name="Schwarz E.M."/>
            <person name="Heppert J.K."/>
            <person name="Baniya A."/>
            <person name="Schwartz H.T."/>
            <person name="Tan C.-H."/>
            <person name="Antoshechkin I."/>
            <person name="Sternberg P.W."/>
            <person name="Goodrich-Blair H."/>
            <person name="Dillman A.R."/>
        </authorList>
    </citation>
    <scope>NUCLEOTIDE SEQUENCE</scope>
    <source>
        <strain evidence="3">PS9179</strain>
        <tissue evidence="3">Whole animal</tissue>
    </source>
</reference>
<comment type="caution">
    <text evidence="3">The sequence shown here is derived from an EMBL/GenBank/DDBJ whole genome shotgun (WGS) entry which is preliminary data.</text>
</comment>
<evidence type="ECO:0000313" key="3">
    <source>
        <dbReference type="EMBL" id="KAK0403121.1"/>
    </source>
</evidence>
<evidence type="ECO:0000256" key="1">
    <source>
        <dbReference type="SAM" id="MobiDB-lite"/>
    </source>
</evidence>
<feature type="compositionally biased region" description="Basic and acidic residues" evidence="1">
    <location>
        <begin position="1037"/>
        <end position="1056"/>
    </location>
</feature>
<gene>
    <name evidence="3" type="ORF">QR680_016726</name>
</gene>
<proteinExistence type="predicted"/>
<organism evidence="3 4">
    <name type="scientific">Steinernema hermaphroditum</name>
    <dbReference type="NCBI Taxonomy" id="289476"/>
    <lineage>
        <taxon>Eukaryota</taxon>
        <taxon>Metazoa</taxon>
        <taxon>Ecdysozoa</taxon>
        <taxon>Nematoda</taxon>
        <taxon>Chromadorea</taxon>
        <taxon>Rhabditida</taxon>
        <taxon>Tylenchina</taxon>
        <taxon>Panagrolaimomorpha</taxon>
        <taxon>Strongyloidoidea</taxon>
        <taxon>Steinernematidae</taxon>
        <taxon>Steinernema</taxon>
    </lineage>
</organism>
<feature type="region of interest" description="Disordered" evidence="1">
    <location>
        <begin position="1375"/>
        <end position="1420"/>
    </location>
</feature>
<feature type="region of interest" description="Disordered" evidence="1">
    <location>
        <begin position="1152"/>
        <end position="1175"/>
    </location>
</feature>
<protein>
    <recommendedName>
        <fullName evidence="2">PH domain-containing protein</fullName>
    </recommendedName>
</protein>
<feature type="compositionally biased region" description="Low complexity" evidence="1">
    <location>
        <begin position="484"/>
        <end position="499"/>
    </location>
</feature>
<feature type="compositionally biased region" description="Polar residues" evidence="1">
    <location>
        <begin position="942"/>
        <end position="972"/>
    </location>
</feature>
<feature type="region of interest" description="Disordered" evidence="1">
    <location>
        <begin position="612"/>
        <end position="634"/>
    </location>
</feature>
<dbReference type="InterPro" id="IPR001849">
    <property type="entry name" value="PH_domain"/>
</dbReference>
<dbReference type="Gene3D" id="2.30.29.30">
    <property type="entry name" value="Pleckstrin-homology domain (PH domain)/Phosphotyrosine-binding domain (PTB)"/>
    <property type="match status" value="1"/>
</dbReference>
<feature type="region of interest" description="Disordered" evidence="1">
    <location>
        <begin position="17"/>
        <end position="40"/>
    </location>
</feature>
<accession>A0AA39HD86</accession>
<keyword evidence="4" id="KW-1185">Reference proteome</keyword>
<evidence type="ECO:0000313" key="4">
    <source>
        <dbReference type="Proteomes" id="UP001175271"/>
    </source>
</evidence>
<dbReference type="Proteomes" id="UP001175271">
    <property type="component" value="Unassembled WGS sequence"/>
</dbReference>
<feature type="region of interest" description="Disordered" evidence="1">
    <location>
        <begin position="936"/>
        <end position="1092"/>
    </location>
</feature>
<feature type="domain" description="PH" evidence="2">
    <location>
        <begin position="151"/>
        <end position="273"/>
    </location>
</feature>
<evidence type="ECO:0000259" key="2">
    <source>
        <dbReference type="PROSITE" id="PS50003"/>
    </source>
</evidence>
<feature type="compositionally biased region" description="Low complexity" evidence="1">
    <location>
        <begin position="833"/>
        <end position="848"/>
    </location>
</feature>
<dbReference type="PROSITE" id="PS50003">
    <property type="entry name" value="PH_DOMAIN"/>
    <property type="match status" value="1"/>
</dbReference>
<sequence>MSQDGLIPPEEGSIVFAASGRHGPGGAGRRPGTRKNKRIPADLDGLRRGHLIAPSSFHIPGSSKSSVEWFRCRLVATEAPFDCTRSSQQALLYSTSVLLYSETMMGLRKSNSIELRSSRTSLSSRCSPQAGTSILTSRTIEEETAENAEAPVQYEGRVHVYQAPVTKMNKNKPSYAVLRKQRVLEIYESEKARFKAKQELENPDSGRKQKAAKQPRIVDLARCFNVSRKQFTKEMGKNLVALMTPDETFFLKSDGDDEHRTQIWFEELRQATKTARALQLGRHVNDKEFFERAFDVHLERNPKLDKKMKNDLDRPKNICVEHPSLEGHWRFCIYPHTALLCKRGIEPPKDESRIPASHVPPFDKEDYIELPRDMVVKKSLIGKFYYIQFSHGFPKYGRCEIFLTADHSDTVYYMDAQWEDILCKHKDRQRKGIQYPLDDYDYETSSERRISNSSRFGIRRNTAASSGRMVPESSRIALSTSRNSSNVAPTSSASSMSARSTLESGWRSYGGSTPESIRKTSVTRPMSFGIGSPLGLSSYLQQLQPRAHSVSEQGAPATPSGVPQKSRKYSQKSEEVYSQEHLTNKVLLDQANKRATRRACLDKCPVVMSFSGEETEDSGGTLLPPGPDDRSPRIHRRESPMVAHVAEEPPETTEAAPRPSFEYSNFAVHANAAVPILNDLNSLGGVGADDYAQYDAADSAQALTGDEKCKWMLQKNPRTLRPDSTSTTNDEEIASLSSCFAHTNTDSSDVDMSDGGGAEPKDQFLAEYTMMEPMDRVSCSSGSNTHLSVPIPFTADLPHEDVHSYTSECSSDSCYGSVQKRAFSFSHRAGVNSSTAGTTGTTSMSSSANHSRQFTDDEQSSPGATVHPRRAQKTQKTVTLPPDYTINHLGIKDQMRTALSPGILAADDDDPRNRSFSLGSRKNFWAQPLRKISSHLKGQKCGSRQNSSFSSIASNGHGDSSGACSMTSSNSALHPPKTTLFGGRRKTASGTSQHADIAEGGSVNSSQASLHSHRTGGSGASSSRSLFRSKRAGSGTDKSDMVEMEFPYEKPSESTLRRVSRHGSESIEDVSSPTRSRTSSFGQGPPHSHSYHHHIGQHRVFETTAQVHADCGEFTQEELLYLQRMRQSAETHTEEDLRKLQAKLQPVESFIRDEDVDDAPTASSPRVDPPKTVVGPTSPGAASFCSSPHLLMPYCSTYTRFGTCCGGGVHFFETIQEAVSGRSSRCDSRSSFFASLPSLAVCASSLADRSNALSPSAVVPSPSIVLSDDSAARLQQRRSSAASSSRPATAVSLLDDSRKSSCSSTASCCRRRSTTSVGALGQRRRSSAFEFYAAHSAARKRTSRDSTASAESASGVSCCSCGATIMTSRPSTVDFSSNQLQVNRPPTPDVFPRNRSKSAVVSASERTPLRTPSIKLDSPL</sequence>